<sequence>MPNNRILLLVNSVYQLLTAVHMKCTLLQEAAIDLLVSDITPALKGYIPRLRGTGLFERVLFANVNDLNRSYPLTKLDALNEAFADSRRIFQWVLSDDLDVYDAVYFANFDLFTRMLANWYYAQLCEFVWFEDGFSSYVIDYLKEDRAAVNRHREGRRIQDKVRRVLLYEPRLAMRGDGLLNCPLPKISRKDTAFRSLLNGIFDYHKPEDPADFIFLEQSFRAEGIQSNDLALMKECQETVGPGRFVVKPHPRNPENLPLQMGLTRRYDGDAPWELFLLNEGAADKTVLTVCSNGALTASLVFGMDMNTVMLYRLFDGKVLWKEDEILKRYLQTFQRQFAGKNYYVPQTVYELQHILRYLGGQHGEQSH</sequence>
<comment type="caution">
    <text evidence="1">The sequence shown here is derived from an EMBL/GenBank/DDBJ whole genome shotgun (WGS) entry which is preliminary data.</text>
</comment>
<reference evidence="1 2" key="1">
    <citation type="submission" date="2024-03" db="EMBL/GenBank/DDBJ databases">
        <title>Human intestinal bacterial collection.</title>
        <authorList>
            <person name="Pauvert C."/>
            <person name="Hitch T.C.A."/>
            <person name="Clavel T."/>
        </authorList>
    </citation>
    <scope>NUCLEOTIDE SEQUENCE [LARGE SCALE GENOMIC DNA]</scope>
    <source>
        <strain evidence="1 2">CLA-JM-H44</strain>
    </source>
</reference>
<dbReference type="RefSeq" id="WP_349219218.1">
    <property type="nucleotide sequence ID" value="NZ_JBBMFD010000009.1"/>
</dbReference>
<dbReference type="Proteomes" id="UP001489509">
    <property type="component" value="Unassembled WGS sequence"/>
</dbReference>
<evidence type="ECO:0000313" key="2">
    <source>
        <dbReference type="Proteomes" id="UP001489509"/>
    </source>
</evidence>
<evidence type="ECO:0008006" key="3">
    <source>
        <dbReference type="Google" id="ProtNLM"/>
    </source>
</evidence>
<evidence type="ECO:0000313" key="1">
    <source>
        <dbReference type="EMBL" id="MEQ2440570.1"/>
    </source>
</evidence>
<dbReference type="EMBL" id="JBBMFD010000009">
    <property type="protein sequence ID" value="MEQ2440570.1"/>
    <property type="molecule type" value="Genomic_DNA"/>
</dbReference>
<gene>
    <name evidence="1" type="ORF">WMO26_07005</name>
</gene>
<name>A0ABV1DZV2_9FIRM</name>
<protein>
    <recommendedName>
        <fullName evidence="3">Capsular biosynthesis protein</fullName>
    </recommendedName>
</protein>
<proteinExistence type="predicted"/>
<accession>A0ABV1DZV2</accession>
<organism evidence="1 2">
    <name type="scientific">Solibaculum intestinale</name>
    <dbReference type="NCBI Taxonomy" id="3133165"/>
    <lineage>
        <taxon>Bacteria</taxon>
        <taxon>Bacillati</taxon>
        <taxon>Bacillota</taxon>
        <taxon>Clostridia</taxon>
        <taxon>Eubacteriales</taxon>
        <taxon>Oscillospiraceae</taxon>
        <taxon>Solibaculum</taxon>
    </lineage>
</organism>
<keyword evidence="2" id="KW-1185">Reference proteome</keyword>